<sequence length="303" mass="33376">MRDWPNADLCHILAFYLTAEDKIKIFSPRNVSHHLNMEDLLQETIDQIGKHVTEAAWERANGDKSTFMHKMIKAAEGLGQWFNNSVDKKSPESMRNLDQAVPGLSQAVGSMQNLLAFFQHIYSSHGVTIGPTPDRFTVKCHRAHTSFAKMKSDAAINFIGNAGTSDETVNVTDVINYGYGPSDYQDEGSEPDLVKFMRSMEEFRELSSDAHAYLLVPQEKIAEDLIDCCGYAGEMVAAISQLESAIVYPVGSSGTPGIKARPQLRSASTGLYRRVVDLSNTPAGSDDGRYPAGQHRKVMLSGL</sequence>
<dbReference type="KEGG" id="aaf:AURANDRAFT_68616"/>
<dbReference type="RefSeq" id="XP_009042572.1">
    <property type="nucleotide sequence ID" value="XM_009044324.1"/>
</dbReference>
<organism evidence="2">
    <name type="scientific">Aureococcus anophagefferens</name>
    <name type="common">Harmful bloom alga</name>
    <dbReference type="NCBI Taxonomy" id="44056"/>
    <lineage>
        <taxon>Eukaryota</taxon>
        <taxon>Sar</taxon>
        <taxon>Stramenopiles</taxon>
        <taxon>Ochrophyta</taxon>
        <taxon>Pelagophyceae</taxon>
        <taxon>Pelagomonadales</taxon>
        <taxon>Pelagomonadaceae</taxon>
        <taxon>Aureococcus</taxon>
    </lineage>
</organism>
<proteinExistence type="predicted"/>
<reference evidence="1 2" key="1">
    <citation type="journal article" date="2011" name="Proc. Natl. Acad. Sci. U.S.A.">
        <title>Niche of harmful alga Aureococcus anophagefferens revealed through ecogenomics.</title>
        <authorList>
            <person name="Gobler C.J."/>
            <person name="Berry D.L."/>
            <person name="Dyhrman S.T."/>
            <person name="Wilhelm S.W."/>
            <person name="Salamov A."/>
            <person name="Lobanov A.V."/>
            <person name="Zhang Y."/>
            <person name="Collier J.L."/>
            <person name="Wurch L.L."/>
            <person name="Kustka A.B."/>
            <person name="Dill B.D."/>
            <person name="Shah M."/>
            <person name="VerBerkmoes N.C."/>
            <person name="Kuo A."/>
            <person name="Terry A."/>
            <person name="Pangilinan J."/>
            <person name="Lindquist E.A."/>
            <person name="Lucas S."/>
            <person name="Paulsen I.T."/>
            <person name="Hattenrath-Lehmann T.K."/>
            <person name="Talmage S.C."/>
            <person name="Walker E.A."/>
            <person name="Koch F."/>
            <person name="Burson A.M."/>
            <person name="Marcoval M.A."/>
            <person name="Tang Y.Z."/>
            <person name="Lecleir G.R."/>
            <person name="Coyne K.J."/>
            <person name="Berg G.M."/>
            <person name="Bertrand E.M."/>
            <person name="Saito M.A."/>
            <person name="Gladyshev V.N."/>
            <person name="Grigoriev I.V."/>
        </authorList>
    </citation>
    <scope>NUCLEOTIDE SEQUENCE [LARGE SCALE GENOMIC DNA]</scope>
    <source>
        <strain evidence="2">CCMP 1984</strain>
    </source>
</reference>
<dbReference type="InParanoid" id="F0YQ80"/>
<name>F0YQ80_AURAN</name>
<evidence type="ECO:0000313" key="2">
    <source>
        <dbReference type="Proteomes" id="UP000002729"/>
    </source>
</evidence>
<protein>
    <submittedName>
        <fullName evidence="1">Expressed protein</fullName>
    </submittedName>
</protein>
<dbReference type="Proteomes" id="UP000002729">
    <property type="component" value="Unassembled WGS sequence"/>
</dbReference>
<accession>F0YQ80</accession>
<keyword evidence="2" id="KW-1185">Reference proteome</keyword>
<dbReference type="AlphaFoldDB" id="F0YQ80"/>
<dbReference type="GeneID" id="20226910"/>
<dbReference type="EMBL" id="GL833345">
    <property type="protein sequence ID" value="EGB02729.1"/>
    <property type="molecule type" value="Genomic_DNA"/>
</dbReference>
<evidence type="ECO:0000313" key="1">
    <source>
        <dbReference type="EMBL" id="EGB02729.1"/>
    </source>
</evidence>
<gene>
    <name evidence="1" type="ORF">AURANDRAFT_68616</name>
</gene>